<feature type="compositionally biased region" description="Low complexity" evidence="1">
    <location>
        <begin position="246"/>
        <end position="271"/>
    </location>
</feature>
<feature type="transmembrane region" description="Helical" evidence="2">
    <location>
        <begin position="6"/>
        <end position="25"/>
    </location>
</feature>
<feature type="region of interest" description="Disordered" evidence="1">
    <location>
        <begin position="231"/>
        <end position="271"/>
    </location>
</feature>
<reference evidence="3 4" key="1">
    <citation type="submission" date="2018-05" db="EMBL/GenBank/DDBJ databases">
        <title>Lujinxingia marina gen. nov. sp. nov., a new facultative anaerobic member of the class Deltaproteobacteria, and proposal of Lujinxingaceae fam. nov.</title>
        <authorList>
            <person name="Li C.-M."/>
        </authorList>
    </citation>
    <scope>NUCLEOTIDE SEQUENCE [LARGE SCALE GENOMIC DNA]</scope>
    <source>
        <strain evidence="3 4">B210</strain>
    </source>
</reference>
<gene>
    <name evidence="3" type="ORF">DL240_03030</name>
</gene>
<keyword evidence="2" id="KW-0812">Transmembrane</keyword>
<keyword evidence="2" id="KW-0472">Membrane</keyword>
<sequence length="271" mass="29532">MWIWLALGALVVLIGVVGWFGWRLARMRRAGEARAELLSELSTMNQRLGIGEHWETSLFQAHVIGMRGELNGFRVRGEVWDQAGPEACRISVRFPKVLRQALKVRRRTANGRALPGRGLVTVSTGDESFDACFSTMVAESASSELGRLLDATLRELMVTLAGRVSSLRVGKRSLFMVSEDSVDAAALERLLRDALRVAVRLYNASIEVGPLTQARSTQYEQVTLNIFGRESTRDQAMEAQEEASEESSAGRNAGAEEGSSGEGEASGDATS</sequence>
<name>A0A328CAZ7_9DELT</name>
<dbReference type="Proteomes" id="UP000249169">
    <property type="component" value="Unassembled WGS sequence"/>
</dbReference>
<dbReference type="AlphaFoldDB" id="A0A328CAZ7"/>
<comment type="caution">
    <text evidence="3">The sequence shown here is derived from an EMBL/GenBank/DDBJ whole genome shotgun (WGS) entry which is preliminary data.</text>
</comment>
<dbReference type="EMBL" id="QHKO01000001">
    <property type="protein sequence ID" value="RAL25198.1"/>
    <property type="molecule type" value="Genomic_DNA"/>
</dbReference>
<evidence type="ECO:0000313" key="4">
    <source>
        <dbReference type="Proteomes" id="UP000249169"/>
    </source>
</evidence>
<protein>
    <submittedName>
        <fullName evidence="3">Uncharacterized protein</fullName>
    </submittedName>
</protein>
<proteinExistence type="predicted"/>
<dbReference type="RefSeq" id="WP_111728370.1">
    <property type="nucleotide sequence ID" value="NZ_QHKO01000001.1"/>
</dbReference>
<evidence type="ECO:0000256" key="1">
    <source>
        <dbReference type="SAM" id="MobiDB-lite"/>
    </source>
</evidence>
<keyword evidence="4" id="KW-1185">Reference proteome</keyword>
<evidence type="ECO:0000313" key="3">
    <source>
        <dbReference type="EMBL" id="RAL25198.1"/>
    </source>
</evidence>
<evidence type="ECO:0000256" key="2">
    <source>
        <dbReference type="SAM" id="Phobius"/>
    </source>
</evidence>
<organism evidence="3 4">
    <name type="scientific">Lujinxingia litoralis</name>
    <dbReference type="NCBI Taxonomy" id="2211119"/>
    <lineage>
        <taxon>Bacteria</taxon>
        <taxon>Deltaproteobacteria</taxon>
        <taxon>Bradymonadales</taxon>
        <taxon>Lujinxingiaceae</taxon>
        <taxon>Lujinxingia</taxon>
    </lineage>
</organism>
<keyword evidence="2" id="KW-1133">Transmembrane helix</keyword>
<accession>A0A328CAZ7</accession>